<protein>
    <recommendedName>
        <fullName evidence="6">Cinnamoyl-CoA reductase</fullName>
    </recommendedName>
</protein>
<dbReference type="InterPro" id="IPR001509">
    <property type="entry name" value="Epimerase_deHydtase"/>
</dbReference>
<proteinExistence type="predicted"/>
<dbReference type="EMBL" id="JABCRI010000005">
    <property type="protein sequence ID" value="KAF8406749.1"/>
    <property type="molecule type" value="Genomic_DNA"/>
</dbReference>
<dbReference type="InterPro" id="IPR036291">
    <property type="entry name" value="NAD(P)-bd_dom_sf"/>
</dbReference>
<feature type="domain" description="3-beta hydroxysteroid dehydrogenase/isomerase" evidence="2">
    <location>
        <begin position="43"/>
        <end position="181"/>
    </location>
</feature>
<organism evidence="4 5">
    <name type="scientific">Tetracentron sinense</name>
    <name type="common">Spur-leaf</name>
    <dbReference type="NCBI Taxonomy" id="13715"/>
    <lineage>
        <taxon>Eukaryota</taxon>
        <taxon>Viridiplantae</taxon>
        <taxon>Streptophyta</taxon>
        <taxon>Embryophyta</taxon>
        <taxon>Tracheophyta</taxon>
        <taxon>Spermatophyta</taxon>
        <taxon>Magnoliopsida</taxon>
        <taxon>Trochodendrales</taxon>
        <taxon>Trochodendraceae</taxon>
        <taxon>Tetracentron</taxon>
    </lineage>
</organism>
<dbReference type="PANTHER" id="PTHR10366:SF831">
    <property type="entry name" value="NAD-DEPENDENT EPIMERASE_DEHYDRATASE DOMAIN-CONTAINING PROTEIN"/>
    <property type="match status" value="1"/>
</dbReference>
<comment type="caution">
    <text evidence="4">The sequence shown here is derived from an EMBL/GenBank/DDBJ whole genome shotgun (WGS) entry which is preliminary data.</text>
</comment>
<evidence type="ECO:0000259" key="3">
    <source>
        <dbReference type="Pfam" id="PF01370"/>
    </source>
</evidence>
<keyword evidence="5" id="KW-1185">Reference proteome</keyword>
<dbReference type="Proteomes" id="UP000655225">
    <property type="component" value="Unassembled WGS sequence"/>
</dbReference>
<evidence type="ECO:0000256" key="1">
    <source>
        <dbReference type="ARBA" id="ARBA00023002"/>
    </source>
</evidence>
<dbReference type="OMA" id="IYGNPHE"/>
<evidence type="ECO:0000313" key="5">
    <source>
        <dbReference type="Proteomes" id="UP000655225"/>
    </source>
</evidence>
<dbReference type="OrthoDB" id="2735536at2759"/>
<accession>A0A834ZG66</accession>
<dbReference type="AlphaFoldDB" id="A0A834ZG66"/>
<sequence length="638" mass="70995">MSMSEKGLCLNFDGTGGFVASWPVKLLLSKGYITHGTVRDPSAGGFVALWLVELLLSKDYMVHGTVKYPSDEKNAHLNKLEKASEILQLIMADLLDYSGLCAAIAGCSVVFHVACPFPPGNVPNPEARLFCSRTDWACCNGNTQCTKACSEAKVKRVVVVSSIAAVMLNPNWPKDQVIDEECWSNKEVCKVAEIFLLHINSRNGIVFQKAEVESDAFEYARTTQLDVVNECETLENKIPIIVLDVQDAAEVLLLTYEKPEAQGRYICVSYIRKTQDAVDKLKSINPNYNYPKNGALPNTEWRIRKGYHNGEGVVELKKQVLKMVERVCVTGAGGYLASWLVKVLLSSGYMVHGTVRDPGDEKNAHLNKFENALENLQLFKADLLDYNGICAAIAGCSGVFHVASPVPPGSVELIEPAVTGTRNVLMACSEAKVKRIVVVSSIAAVVMNPNWPKDQVMDEECWSKKEYCREKENWYSLSKTEAESEAFQYAKTSGLDVVTVCPSIVIGPMLQSSMNASSLFLLTLLKDGYKDLENKDRALVDVRDVAKALLLTYETPEAEGRYICTSYIIRTQDVIDKLKSMYPNYNYSKNLTEVDEDLKLSSEKLQKLGWKFRPLEESFVDSVRNYQENGILDKQQPT</sequence>
<dbReference type="InterPro" id="IPR002225">
    <property type="entry name" value="3Beta_OHSteriod_DH/Estase"/>
</dbReference>
<dbReference type="Gene3D" id="3.40.50.720">
    <property type="entry name" value="NAD(P)-binding Rossmann-like Domain"/>
    <property type="match status" value="2"/>
</dbReference>
<evidence type="ECO:0000259" key="2">
    <source>
        <dbReference type="Pfam" id="PF01073"/>
    </source>
</evidence>
<feature type="domain" description="NAD-dependent epimerase/dehydratase" evidence="3">
    <location>
        <begin position="327"/>
        <end position="559"/>
    </location>
</feature>
<dbReference type="SUPFAM" id="SSF51735">
    <property type="entry name" value="NAD(P)-binding Rossmann-fold domains"/>
    <property type="match status" value="2"/>
</dbReference>
<name>A0A834ZG66_TETSI</name>
<keyword evidence="1" id="KW-0560">Oxidoreductase</keyword>
<dbReference type="Pfam" id="PF01370">
    <property type="entry name" value="Epimerase"/>
    <property type="match status" value="1"/>
</dbReference>
<evidence type="ECO:0008006" key="6">
    <source>
        <dbReference type="Google" id="ProtNLM"/>
    </source>
</evidence>
<evidence type="ECO:0000313" key="4">
    <source>
        <dbReference type="EMBL" id="KAF8406749.1"/>
    </source>
</evidence>
<reference evidence="4 5" key="1">
    <citation type="submission" date="2020-04" db="EMBL/GenBank/DDBJ databases">
        <title>Plant Genome Project.</title>
        <authorList>
            <person name="Zhang R.-G."/>
        </authorList>
    </citation>
    <scope>NUCLEOTIDE SEQUENCE [LARGE SCALE GENOMIC DNA]</scope>
    <source>
        <strain evidence="4">YNK0</strain>
        <tissue evidence="4">Leaf</tissue>
    </source>
</reference>
<dbReference type="FunFam" id="3.40.50.720:FF:000382">
    <property type="entry name" value="NAD(P)-binding Rossmann-fold superfamily protein"/>
    <property type="match status" value="1"/>
</dbReference>
<gene>
    <name evidence="4" type="ORF">HHK36_008841</name>
</gene>
<dbReference type="Pfam" id="PF01073">
    <property type="entry name" value="3Beta_HSD"/>
    <property type="match status" value="1"/>
</dbReference>
<dbReference type="PANTHER" id="PTHR10366">
    <property type="entry name" value="NAD DEPENDENT EPIMERASE/DEHYDRATASE"/>
    <property type="match status" value="1"/>
</dbReference>
<dbReference type="InterPro" id="IPR050425">
    <property type="entry name" value="NAD(P)_dehydrat-like"/>
</dbReference>
<dbReference type="CDD" id="cd08958">
    <property type="entry name" value="FR_SDR_e"/>
    <property type="match status" value="1"/>
</dbReference>
<dbReference type="GO" id="GO:0006694">
    <property type="term" value="P:steroid biosynthetic process"/>
    <property type="evidence" value="ECO:0007669"/>
    <property type="project" value="InterPro"/>
</dbReference>
<dbReference type="GO" id="GO:0016616">
    <property type="term" value="F:oxidoreductase activity, acting on the CH-OH group of donors, NAD or NADP as acceptor"/>
    <property type="evidence" value="ECO:0007669"/>
    <property type="project" value="InterPro"/>
</dbReference>